<feature type="domain" description="DUF6314" evidence="1">
    <location>
        <begin position="96"/>
        <end position="162"/>
    </location>
</feature>
<reference evidence="2 3" key="1">
    <citation type="submission" date="2023-11" db="EMBL/GenBank/DDBJ databases">
        <authorList>
            <person name="Xu M."/>
            <person name="Jiang T."/>
        </authorList>
    </citation>
    <scope>NUCLEOTIDE SEQUENCE [LARGE SCALE GENOMIC DNA]</scope>
    <source>
        <strain evidence="2 3">SD</strain>
    </source>
</reference>
<evidence type="ECO:0000313" key="2">
    <source>
        <dbReference type="EMBL" id="MDX8151685.1"/>
    </source>
</evidence>
<dbReference type="Pfam" id="PF19834">
    <property type="entry name" value="DUF6314"/>
    <property type="match status" value="2"/>
</dbReference>
<sequence length="162" mass="18162">MDAAHGLLAVPDLPAFLLGAWTIEREIDDRLAGRRGTLRGTATFRPRGARLEWLERGTLRIGDLETAATRRLWIVPADEDVGRPSPAGAPPSRAVGRWEVRFEDGRPFHPLDLRDGGCAVDHPCRADHYAGSYAVLDRDAFRARWRVVGPRKDQLISSLYRR</sequence>
<name>A0ABU4VLM5_9ACTN</name>
<accession>A0ABU4VLM5</accession>
<evidence type="ECO:0000313" key="3">
    <source>
        <dbReference type="Proteomes" id="UP001277761"/>
    </source>
</evidence>
<dbReference type="EMBL" id="JAXAVX010000003">
    <property type="protein sequence ID" value="MDX8151685.1"/>
    <property type="molecule type" value="Genomic_DNA"/>
</dbReference>
<feature type="domain" description="DUF6314" evidence="1">
    <location>
        <begin position="17"/>
        <end position="75"/>
    </location>
</feature>
<protein>
    <submittedName>
        <fullName evidence="2">DUF6314 family protein</fullName>
    </submittedName>
</protein>
<keyword evidence="3" id="KW-1185">Reference proteome</keyword>
<gene>
    <name evidence="2" type="ORF">SK069_08785</name>
</gene>
<organism evidence="2 3">
    <name type="scientific">Patulibacter brassicae</name>
    <dbReference type="NCBI Taxonomy" id="1705717"/>
    <lineage>
        <taxon>Bacteria</taxon>
        <taxon>Bacillati</taxon>
        <taxon>Actinomycetota</taxon>
        <taxon>Thermoleophilia</taxon>
        <taxon>Solirubrobacterales</taxon>
        <taxon>Patulibacteraceae</taxon>
        <taxon>Patulibacter</taxon>
    </lineage>
</organism>
<comment type="caution">
    <text evidence="2">The sequence shown here is derived from an EMBL/GenBank/DDBJ whole genome shotgun (WGS) entry which is preliminary data.</text>
</comment>
<dbReference type="InterPro" id="IPR045632">
    <property type="entry name" value="DUF6314"/>
</dbReference>
<proteinExistence type="predicted"/>
<dbReference type="Proteomes" id="UP001277761">
    <property type="component" value="Unassembled WGS sequence"/>
</dbReference>
<dbReference type="RefSeq" id="WP_319953839.1">
    <property type="nucleotide sequence ID" value="NZ_JAXAVX010000003.1"/>
</dbReference>
<evidence type="ECO:0000259" key="1">
    <source>
        <dbReference type="Pfam" id="PF19834"/>
    </source>
</evidence>